<keyword evidence="2" id="KW-1185">Reference proteome</keyword>
<dbReference type="Pfam" id="PF03415">
    <property type="entry name" value="Peptidase_C11"/>
    <property type="match status" value="1"/>
</dbReference>
<dbReference type="PANTHER" id="PTHR37835:SF1">
    <property type="entry name" value="ALPHA-CLOSTRIPAIN"/>
    <property type="match status" value="1"/>
</dbReference>
<proteinExistence type="predicted"/>
<dbReference type="AlphaFoldDB" id="A0A179D1E1"/>
<name>A0A179D1E1_9BACT</name>
<sequence>MQIYLVPFYASLNGTEFPSDSVLLSEVTTSQGNYTLEITPDDTAYQQLKEALGGAYYLVLRASPSGVGEGDLATSLDNDTFTGTSPYLKLKSRWTVMVYMGGDNSLGTYVDSDLSEMASVGSSPEVNVVAQADTYYGPAKRYFVESGEAVELEDLGEVDMSRVDTLVNFARWVFEHFPADHYLLVLWNHGGGFKARGYSVTRNLLWDDNPDYDSSMSLPRLADALSQIRDFLGRPIDLVGMDACLMAMAEVAYEIRGLASYMVGSENFEWVVGWPYDHILQALSENATMGSSELARVIVGRFINYYLNYSSSSLATQSAIDLSLMDIIANATDVLARELLSVFSSNATLFDHFRNQILAQVQYFDDNNDTFIDRTIDNYVDLYHLAQLLANDPGFPSSVRDAASQLMSILDSAIIANANTGDGVKDAHGLSIWLPHAPDYTSYISLYRALAWSNATAWDDLLDTISPNL</sequence>
<dbReference type="Proteomes" id="UP000078390">
    <property type="component" value="Unassembled WGS sequence"/>
</dbReference>
<reference evidence="1 2" key="1">
    <citation type="submission" date="2016-04" db="EMBL/GenBank/DDBJ databases">
        <title>Genome analysis of Thermosulfurimonas dismutans, the first thermophilic sulfur-disproportionating bacterium of the phylum Thermodesulfobacteria.</title>
        <authorList>
            <person name="Mardanov A.V."/>
            <person name="Beletsky A.V."/>
            <person name="Kadnikov V.V."/>
            <person name="Slobodkin A.I."/>
            <person name="Ravin N.V."/>
        </authorList>
    </citation>
    <scope>NUCLEOTIDE SEQUENCE [LARGE SCALE GENOMIC DNA]</scope>
    <source>
        <strain evidence="1 2">S95</strain>
    </source>
</reference>
<protein>
    <recommendedName>
        <fullName evidence="3">Clostripain</fullName>
    </recommendedName>
</protein>
<accession>A0A179D1E1</accession>
<organism evidence="1 2">
    <name type="scientific">Thermosulfurimonas dismutans</name>
    <dbReference type="NCBI Taxonomy" id="999894"/>
    <lineage>
        <taxon>Bacteria</taxon>
        <taxon>Pseudomonadati</taxon>
        <taxon>Thermodesulfobacteriota</taxon>
        <taxon>Thermodesulfobacteria</taxon>
        <taxon>Thermodesulfobacteriales</taxon>
        <taxon>Thermodesulfobacteriaceae</taxon>
        <taxon>Thermosulfurimonas</taxon>
    </lineage>
</organism>
<comment type="caution">
    <text evidence="1">The sequence shown here is derived from an EMBL/GenBank/DDBJ whole genome shotgun (WGS) entry which is preliminary data.</text>
</comment>
<dbReference type="EMBL" id="LWLG01000021">
    <property type="protein sequence ID" value="OAQ19876.1"/>
    <property type="molecule type" value="Genomic_DNA"/>
</dbReference>
<dbReference type="PATRIC" id="fig|999894.6.peg.2004"/>
<dbReference type="InterPro" id="IPR005077">
    <property type="entry name" value="Peptidase_C11"/>
</dbReference>
<evidence type="ECO:0000313" key="2">
    <source>
        <dbReference type="Proteomes" id="UP000078390"/>
    </source>
</evidence>
<evidence type="ECO:0008006" key="3">
    <source>
        <dbReference type="Google" id="ProtNLM"/>
    </source>
</evidence>
<dbReference type="Gene3D" id="3.40.50.11970">
    <property type="match status" value="1"/>
</dbReference>
<evidence type="ECO:0000313" key="1">
    <source>
        <dbReference type="EMBL" id="OAQ19876.1"/>
    </source>
</evidence>
<dbReference type="PANTHER" id="PTHR37835">
    <property type="entry name" value="ALPHA-CLOSTRIPAIN"/>
    <property type="match status" value="1"/>
</dbReference>
<gene>
    <name evidence="1" type="ORF">TDIS_2006</name>
</gene>
<dbReference type="STRING" id="999894.TDIS_2006"/>